<reference evidence="1 2" key="1">
    <citation type="submission" date="2020-07" db="EMBL/GenBank/DDBJ databases">
        <title>Draft genome and description of Microvirga mediterraneensis Marseille-Q2068 sp. nov.</title>
        <authorList>
            <person name="Boxberger M."/>
        </authorList>
    </citation>
    <scope>NUCLEOTIDE SEQUENCE [LARGE SCALE GENOMIC DNA]</scope>
    <source>
        <strain evidence="1 2">Marseille-Q2068</strain>
    </source>
</reference>
<sequence>MQRYERFRKVGEALAGLSSIFLIANHGTGRVKSDLTGDRRRRCDSDLCNRFRDP</sequence>
<evidence type="ECO:0000313" key="2">
    <source>
        <dbReference type="Proteomes" id="UP000572984"/>
    </source>
</evidence>
<accession>A0A838BU82</accession>
<gene>
    <name evidence="1" type="ORF">H0S73_22610</name>
</gene>
<comment type="caution">
    <text evidence="1">The sequence shown here is derived from an EMBL/GenBank/DDBJ whole genome shotgun (WGS) entry which is preliminary data.</text>
</comment>
<keyword evidence="2" id="KW-1185">Reference proteome</keyword>
<protein>
    <submittedName>
        <fullName evidence="1">Uncharacterized protein</fullName>
    </submittedName>
</protein>
<dbReference type="Proteomes" id="UP000572984">
    <property type="component" value="Unassembled WGS sequence"/>
</dbReference>
<proteinExistence type="predicted"/>
<name>A0A838BU82_9HYPH</name>
<dbReference type="AlphaFoldDB" id="A0A838BU82"/>
<dbReference type="EMBL" id="JACDXJ010000002">
    <property type="protein sequence ID" value="MBA1158898.1"/>
    <property type="molecule type" value="Genomic_DNA"/>
</dbReference>
<organism evidence="1 2">
    <name type="scientific">Microvirga mediterraneensis</name>
    <dbReference type="NCBI Taxonomy" id="2754695"/>
    <lineage>
        <taxon>Bacteria</taxon>
        <taxon>Pseudomonadati</taxon>
        <taxon>Pseudomonadota</taxon>
        <taxon>Alphaproteobacteria</taxon>
        <taxon>Hyphomicrobiales</taxon>
        <taxon>Methylobacteriaceae</taxon>
        <taxon>Microvirga</taxon>
    </lineage>
</organism>
<evidence type="ECO:0000313" key="1">
    <source>
        <dbReference type="EMBL" id="MBA1158898.1"/>
    </source>
</evidence>